<protein>
    <submittedName>
        <fullName evidence="1">Uncharacterized protein</fullName>
    </submittedName>
</protein>
<reference evidence="1" key="2">
    <citation type="journal article" date="2015" name="Fish Shellfish Immunol.">
        <title>Early steps in the European eel (Anguilla anguilla)-Vibrio vulnificus interaction in the gills: Role of the RtxA13 toxin.</title>
        <authorList>
            <person name="Callol A."/>
            <person name="Pajuelo D."/>
            <person name="Ebbesson L."/>
            <person name="Teles M."/>
            <person name="MacKenzie S."/>
            <person name="Amaro C."/>
        </authorList>
    </citation>
    <scope>NUCLEOTIDE SEQUENCE</scope>
</reference>
<organism evidence="1">
    <name type="scientific">Anguilla anguilla</name>
    <name type="common">European freshwater eel</name>
    <name type="synonym">Muraena anguilla</name>
    <dbReference type="NCBI Taxonomy" id="7936"/>
    <lineage>
        <taxon>Eukaryota</taxon>
        <taxon>Metazoa</taxon>
        <taxon>Chordata</taxon>
        <taxon>Craniata</taxon>
        <taxon>Vertebrata</taxon>
        <taxon>Euteleostomi</taxon>
        <taxon>Actinopterygii</taxon>
        <taxon>Neopterygii</taxon>
        <taxon>Teleostei</taxon>
        <taxon>Anguilliformes</taxon>
        <taxon>Anguillidae</taxon>
        <taxon>Anguilla</taxon>
    </lineage>
</organism>
<reference evidence="1" key="1">
    <citation type="submission" date="2014-11" db="EMBL/GenBank/DDBJ databases">
        <authorList>
            <person name="Amaro Gonzalez C."/>
        </authorList>
    </citation>
    <scope>NUCLEOTIDE SEQUENCE</scope>
</reference>
<proteinExistence type="predicted"/>
<evidence type="ECO:0000313" key="1">
    <source>
        <dbReference type="EMBL" id="JAH62355.1"/>
    </source>
</evidence>
<dbReference type="EMBL" id="GBXM01046222">
    <property type="protein sequence ID" value="JAH62355.1"/>
    <property type="molecule type" value="Transcribed_RNA"/>
</dbReference>
<dbReference type="AlphaFoldDB" id="A0A0E9UB00"/>
<sequence>MDGWMDSLNRLMSFTSFCVAQIRLFINRQHNQALKEMLPDHENASK</sequence>
<name>A0A0E9UB00_ANGAN</name>
<accession>A0A0E9UB00</accession>